<feature type="compositionally biased region" description="Polar residues" evidence="4">
    <location>
        <begin position="234"/>
        <end position="245"/>
    </location>
</feature>
<feature type="region of interest" description="Disordered" evidence="4">
    <location>
        <begin position="570"/>
        <end position="626"/>
    </location>
</feature>
<name>A0AAN9BXU4_9CAEN</name>
<feature type="compositionally biased region" description="Pro residues" evidence="4">
    <location>
        <begin position="1016"/>
        <end position="1029"/>
    </location>
</feature>
<feature type="region of interest" description="Disordered" evidence="4">
    <location>
        <begin position="453"/>
        <end position="523"/>
    </location>
</feature>
<keyword evidence="2 3" id="KW-0040">ANK repeat</keyword>
<feature type="compositionally biased region" description="Basic and acidic residues" evidence="4">
    <location>
        <begin position="390"/>
        <end position="401"/>
    </location>
</feature>
<keyword evidence="6" id="KW-1185">Reference proteome</keyword>
<evidence type="ECO:0000313" key="5">
    <source>
        <dbReference type="EMBL" id="KAK7113813.1"/>
    </source>
</evidence>
<feature type="region of interest" description="Disordered" evidence="4">
    <location>
        <begin position="1052"/>
        <end position="1082"/>
    </location>
</feature>
<dbReference type="EMBL" id="JBAMIC010000002">
    <property type="protein sequence ID" value="KAK7113813.1"/>
    <property type="molecule type" value="Genomic_DNA"/>
</dbReference>
<feature type="compositionally biased region" description="Polar residues" evidence="4">
    <location>
        <begin position="293"/>
        <end position="303"/>
    </location>
</feature>
<feature type="repeat" description="ANK" evidence="3">
    <location>
        <begin position="34"/>
        <end position="70"/>
    </location>
</feature>
<evidence type="ECO:0000256" key="2">
    <source>
        <dbReference type="ARBA" id="ARBA00023043"/>
    </source>
</evidence>
<dbReference type="Pfam" id="PF13637">
    <property type="entry name" value="Ank_4"/>
    <property type="match status" value="1"/>
</dbReference>
<feature type="compositionally biased region" description="Polar residues" evidence="4">
    <location>
        <begin position="321"/>
        <end position="342"/>
    </location>
</feature>
<proteinExistence type="predicted"/>
<keyword evidence="1" id="KW-0677">Repeat</keyword>
<feature type="compositionally biased region" description="Basic and acidic residues" evidence="4">
    <location>
        <begin position="487"/>
        <end position="500"/>
    </location>
</feature>
<dbReference type="PANTHER" id="PTHR24173">
    <property type="entry name" value="ANKYRIN REPEAT CONTAINING"/>
    <property type="match status" value="1"/>
</dbReference>
<dbReference type="Pfam" id="PF12796">
    <property type="entry name" value="Ank_2"/>
    <property type="match status" value="1"/>
</dbReference>
<feature type="compositionally biased region" description="Basic and acidic residues" evidence="4">
    <location>
        <begin position="576"/>
        <end position="604"/>
    </location>
</feature>
<evidence type="ECO:0000256" key="3">
    <source>
        <dbReference type="PROSITE-ProRule" id="PRU00023"/>
    </source>
</evidence>
<dbReference type="InterPro" id="IPR036770">
    <property type="entry name" value="Ankyrin_rpt-contain_sf"/>
</dbReference>
<dbReference type="PROSITE" id="PS50088">
    <property type="entry name" value="ANK_REPEAT"/>
    <property type="match status" value="1"/>
</dbReference>
<evidence type="ECO:0000256" key="4">
    <source>
        <dbReference type="SAM" id="MobiDB-lite"/>
    </source>
</evidence>
<feature type="compositionally biased region" description="Basic and acidic residues" evidence="4">
    <location>
        <begin position="464"/>
        <end position="474"/>
    </location>
</feature>
<sequence>MADQALLKAVSSARYTQTKLLLQMGADVNCQDEAGQTPLIRALFLEDPRVRANILRLLLRSGALVSTEDSRERNALMWACTVSPYPDFLLLLRHADVDLNINNKNTTGHTALWIAVDLDKVEIVKELLKELTKHELNVEVPDKEGVTPAMRAAMLGHYNCLRVIISHFNNAGKTINNVINVTKIQNILRTIPFISQPQTVPDSPGVVSRPKTTSATPATRVTSTEGHHVLNHAGSAQSPRRTTSGDLELYPDVFDEPAKCSIPDPARKRQAAQSPDARPSTEACRVPQRRTKGSSGELQQQKASPRRSTKSKGSSEDISKPKTSAVPQKSTNASLNDLSQQKACHPGQPSRGVNGANEGGLSGAIQHRDPSHSDQLPTVPLGTLSNLDLNDVRHPKADRSTDASPAVRSLNKKEDSDQQHKNMCHSDKRISEADQSPQVSPTLLNKNQQELNNAQSQTATHSAKVADEFPKDGKLSVNKSPRRKASHSRERAPVLLKTEEGGLSSMRDRKVRSPTKARTVPVSIDKPVVNSTLQSWDEGDASKAKHLRACHSAKHGAMTQQDDEQAAKNLEPNDNDQVHNDNNDPTHTDNDPTHTDDHLERPAEEEPVQMSPSMMRTDKWASETVPHFKSSHSIQVSFSPPTAGSPHSVQISFLPATEKSPHSVHVSFSRPKDKSSHSAHILPLAPTAKSPRSAQVSFSTPKAKACHPAKVSFSPNTAISHAVSDMLHHKLNQSSLAADKLFRKDTQAENTVPHSKVRHCAPKTAVLTPTDRRDGNKQPYRRLCQSAKGPPVSHRLCQSAKGPPVSHRTEERGWNQPQLNEARQCAPAYPVQNGRSVHVFPQQHGSFQRGLNYLPQHARHQSAKVSLSHTFMTDAHGRTPTPHIARRECKTSHERTRMNNDPYHSSNGACKISYQALPMQNGLYLPPKTTSREHGRALNDTVITGDGDQRDVLPQWKRSTSIPNITTFTMDQPTSIVYPPARSVTRPSSVRDTLPKLFDIYAEHKTPSFRKMAVKPKPPTPPRPKPPPAIKKLALFGGKKWSKLRGIHILTRGLSKGAMPSPKAQPRSPLSPNPASEAKPGGVAASVLAGLFSSKRKTSQGSSPAPVQEKE</sequence>
<accession>A0AAN9BXU4</accession>
<evidence type="ECO:0000313" key="6">
    <source>
        <dbReference type="Proteomes" id="UP001374579"/>
    </source>
</evidence>
<dbReference type="Gene3D" id="1.25.40.20">
    <property type="entry name" value="Ankyrin repeat-containing domain"/>
    <property type="match status" value="1"/>
</dbReference>
<feature type="compositionally biased region" description="Polar residues" evidence="4">
    <location>
        <begin position="210"/>
        <end position="224"/>
    </location>
</feature>
<dbReference type="InterPro" id="IPR002110">
    <property type="entry name" value="Ankyrin_rpt"/>
</dbReference>
<feature type="region of interest" description="Disordered" evidence="4">
    <location>
        <begin position="786"/>
        <end position="811"/>
    </location>
</feature>
<dbReference type="AlphaFoldDB" id="A0AAN9BXU4"/>
<comment type="caution">
    <text evidence="5">The sequence shown here is derived from an EMBL/GenBank/DDBJ whole genome shotgun (WGS) entry which is preliminary data.</text>
</comment>
<protein>
    <submittedName>
        <fullName evidence="5">Uncharacterized protein</fullName>
    </submittedName>
</protein>
<reference evidence="5 6" key="1">
    <citation type="submission" date="2024-02" db="EMBL/GenBank/DDBJ databases">
        <title>Chromosome-scale genome assembly of the rough periwinkle Littorina saxatilis.</title>
        <authorList>
            <person name="De Jode A."/>
            <person name="Faria R."/>
            <person name="Formenti G."/>
            <person name="Sims Y."/>
            <person name="Smith T.P."/>
            <person name="Tracey A."/>
            <person name="Wood J.M.D."/>
            <person name="Zagrodzka Z.B."/>
            <person name="Johannesson K."/>
            <person name="Butlin R.K."/>
            <person name="Leder E.H."/>
        </authorList>
    </citation>
    <scope>NUCLEOTIDE SEQUENCE [LARGE SCALE GENOMIC DNA]</scope>
    <source>
        <strain evidence="5">Snail1</strain>
        <tissue evidence="5">Muscle</tissue>
    </source>
</reference>
<feature type="region of interest" description="Disordered" evidence="4">
    <location>
        <begin position="1009"/>
        <end position="1029"/>
    </location>
</feature>
<dbReference type="Proteomes" id="UP001374579">
    <property type="component" value="Unassembled WGS sequence"/>
</dbReference>
<feature type="compositionally biased region" description="Basic and acidic residues" evidence="4">
    <location>
        <begin position="411"/>
        <end position="432"/>
    </location>
</feature>
<dbReference type="SMART" id="SM00248">
    <property type="entry name" value="ANK"/>
    <property type="match status" value="5"/>
</dbReference>
<evidence type="ECO:0000256" key="1">
    <source>
        <dbReference type="ARBA" id="ARBA00022737"/>
    </source>
</evidence>
<feature type="region of interest" description="Disordered" evidence="4">
    <location>
        <begin position="198"/>
        <end position="440"/>
    </location>
</feature>
<organism evidence="5 6">
    <name type="scientific">Littorina saxatilis</name>
    <dbReference type="NCBI Taxonomy" id="31220"/>
    <lineage>
        <taxon>Eukaryota</taxon>
        <taxon>Metazoa</taxon>
        <taxon>Spiralia</taxon>
        <taxon>Lophotrochozoa</taxon>
        <taxon>Mollusca</taxon>
        <taxon>Gastropoda</taxon>
        <taxon>Caenogastropoda</taxon>
        <taxon>Littorinimorpha</taxon>
        <taxon>Littorinoidea</taxon>
        <taxon>Littorinidae</taxon>
        <taxon>Littorina</taxon>
    </lineage>
</organism>
<dbReference type="SUPFAM" id="SSF48403">
    <property type="entry name" value="Ankyrin repeat"/>
    <property type="match status" value="1"/>
</dbReference>
<gene>
    <name evidence="5" type="ORF">V1264_013027</name>
</gene>
<dbReference type="PANTHER" id="PTHR24173:SF74">
    <property type="entry name" value="ANKYRIN REPEAT DOMAIN-CONTAINING PROTEIN 16"/>
    <property type="match status" value="1"/>
</dbReference>
<feature type="region of interest" description="Disordered" evidence="4">
    <location>
        <begin position="658"/>
        <end position="678"/>
    </location>
</feature>